<dbReference type="Gene3D" id="2.40.50.1020">
    <property type="entry name" value="LytTr DNA-binding domain"/>
    <property type="match status" value="1"/>
</dbReference>
<dbReference type="AlphaFoldDB" id="A0A6V8SDV6"/>
<dbReference type="Pfam" id="PF04397">
    <property type="entry name" value="LytTR"/>
    <property type="match status" value="1"/>
</dbReference>
<keyword evidence="3" id="KW-1185">Reference proteome</keyword>
<dbReference type="RefSeq" id="WP_183276279.1">
    <property type="nucleotide sequence ID" value="NZ_BLZR01000001.1"/>
</dbReference>
<protein>
    <recommendedName>
        <fullName evidence="1">HTH LytTR-type domain-containing protein</fullName>
    </recommendedName>
</protein>
<comment type="caution">
    <text evidence="2">The sequence shown here is derived from an EMBL/GenBank/DDBJ whole genome shotgun (WGS) entry which is preliminary data.</text>
</comment>
<dbReference type="PANTHER" id="PTHR37299">
    <property type="entry name" value="TRANSCRIPTIONAL REGULATOR-RELATED"/>
    <property type="match status" value="1"/>
</dbReference>
<proteinExistence type="predicted"/>
<dbReference type="PROSITE" id="PS50930">
    <property type="entry name" value="HTH_LYTTR"/>
    <property type="match status" value="1"/>
</dbReference>
<gene>
    <name evidence="2" type="ORF">bsdtw1_00787</name>
</gene>
<organism evidence="2 3">
    <name type="scientific">Clostridium fungisolvens</name>
    <dbReference type="NCBI Taxonomy" id="1604897"/>
    <lineage>
        <taxon>Bacteria</taxon>
        <taxon>Bacillati</taxon>
        <taxon>Bacillota</taxon>
        <taxon>Clostridia</taxon>
        <taxon>Eubacteriales</taxon>
        <taxon>Clostridiaceae</taxon>
        <taxon>Clostridium</taxon>
    </lineage>
</organism>
<dbReference type="GO" id="GO:0000156">
    <property type="term" value="F:phosphorelay response regulator activity"/>
    <property type="evidence" value="ECO:0007669"/>
    <property type="project" value="InterPro"/>
</dbReference>
<dbReference type="InterPro" id="IPR046947">
    <property type="entry name" value="LytR-like"/>
</dbReference>
<dbReference type="SMART" id="SM00850">
    <property type="entry name" value="LytTR"/>
    <property type="match status" value="1"/>
</dbReference>
<name>A0A6V8SDV6_9CLOT</name>
<evidence type="ECO:0000313" key="3">
    <source>
        <dbReference type="Proteomes" id="UP000580568"/>
    </source>
</evidence>
<evidence type="ECO:0000313" key="2">
    <source>
        <dbReference type="EMBL" id="GFP74732.1"/>
    </source>
</evidence>
<dbReference type="GO" id="GO:0003677">
    <property type="term" value="F:DNA binding"/>
    <property type="evidence" value="ECO:0007669"/>
    <property type="project" value="InterPro"/>
</dbReference>
<dbReference type="Proteomes" id="UP000580568">
    <property type="component" value="Unassembled WGS sequence"/>
</dbReference>
<feature type="domain" description="HTH LytTR-type" evidence="1">
    <location>
        <begin position="41"/>
        <end position="145"/>
    </location>
</feature>
<dbReference type="InterPro" id="IPR007492">
    <property type="entry name" value="LytTR_DNA-bd_dom"/>
</dbReference>
<dbReference type="PANTHER" id="PTHR37299:SF4">
    <property type="entry name" value="TRANSCRIPTIONAL REGULATOR"/>
    <property type="match status" value="1"/>
</dbReference>
<reference evidence="2 3" key="1">
    <citation type="submission" date="2020-07" db="EMBL/GenBank/DDBJ databases">
        <title>A new beta-1,3-glucan-decomposing anaerobic bacterium isolated from anoxic soil subjected to biological soil disinfestation.</title>
        <authorList>
            <person name="Ueki A."/>
            <person name="Tonouchi A."/>
        </authorList>
    </citation>
    <scope>NUCLEOTIDE SEQUENCE [LARGE SCALE GENOMIC DNA]</scope>
    <source>
        <strain evidence="2 3">TW1</strain>
    </source>
</reference>
<dbReference type="EMBL" id="BLZR01000001">
    <property type="protein sequence ID" value="GFP74732.1"/>
    <property type="molecule type" value="Genomic_DNA"/>
</dbReference>
<accession>A0A6V8SDV6</accession>
<evidence type="ECO:0000259" key="1">
    <source>
        <dbReference type="PROSITE" id="PS50930"/>
    </source>
</evidence>
<sequence>MKVTIENIPDGSEPEIIVRCNELDESLLQMIHYIKASSKKIIGLTGLQMHVINPKDVFYFESVDNKVFIYCKEKVFESKLRLYEIETEYVNLGFFRASKSTILNISKIESVSPIFYGRFEALLQNGEKVYISRQYVPILKRELGL</sequence>